<keyword evidence="7 14" id="KW-0812">Transmembrane</keyword>
<dbReference type="EC" id="2.4.1.109" evidence="4 14"/>
<dbReference type="FunFam" id="2.80.10.50:FF:000012">
    <property type="entry name" value="Protein O-mannosyl-transferase 1"/>
    <property type="match status" value="1"/>
</dbReference>
<dbReference type="Pfam" id="PF16192">
    <property type="entry name" value="PMT_4TMC"/>
    <property type="match status" value="1"/>
</dbReference>
<evidence type="ECO:0000313" key="18">
    <source>
        <dbReference type="Proteomes" id="UP000320475"/>
    </source>
</evidence>
<feature type="transmembrane region" description="Helical" evidence="14">
    <location>
        <begin position="778"/>
        <end position="799"/>
    </location>
</feature>
<evidence type="ECO:0000256" key="9">
    <source>
        <dbReference type="ARBA" id="ARBA00022824"/>
    </source>
</evidence>
<evidence type="ECO:0000256" key="12">
    <source>
        <dbReference type="ARBA" id="ARBA00045085"/>
    </source>
</evidence>
<dbReference type="EMBL" id="QEAM01000032">
    <property type="protein sequence ID" value="TPX49504.1"/>
    <property type="molecule type" value="Genomic_DNA"/>
</dbReference>
<evidence type="ECO:0000256" key="15">
    <source>
        <dbReference type="SAM" id="MobiDB-lite"/>
    </source>
</evidence>
<feature type="domain" description="MIR" evidence="16">
    <location>
        <begin position="545"/>
        <end position="603"/>
    </location>
</feature>
<keyword evidence="11 14" id="KW-0472">Membrane</keyword>
<comment type="pathway">
    <text evidence="2 14">Protein modification; protein glycosylation.</text>
</comment>
<evidence type="ECO:0000256" key="10">
    <source>
        <dbReference type="ARBA" id="ARBA00022989"/>
    </source>
</evidence>
<dbReference type="Pfam" id="PF02815">
    <property type="entry name" value="MIR"/>
    <property type="match status" value="1"/>
</dbReference>
<accession>A0A507DD26</accession>
<evidence type="ECO:0000256" key="5">
    <source>
        <dbReference type="ARBA" id="ARBA00022676"/>
    </source>
</evidence>
<dbReference type="UniPathway" id="UPA00378"/>
<comment type="catalytic activity">
    <reaction evidence="12 14">
        <text>a di-trans,poly-cis-dolichyl beta-D-mannosyl phosphate + L-threonyl-[protein] = 3-O-(alpha-D-mannosyl)-L-threonyl-[protein] + a di-trans,poly-cis-dolichyl phosphate + H(+)</text>
        <dbReference type="Rhea" id="RHEA:53396"/>
        <dbReference type="Rhea" id="RHEA-COMP:11060"/>
        <dbReference type="Rhea" id="RHEA-COMP:13547"/>
        <dbReference type="Rhea" id="RHEA-COMP:19498"/>
        <dbReference type="Rhea" id="RHEA-COMP:19501"/>
        <dbReference type="ChEBI" id="CHEBI:15378"/>
        <dbReference type="ChEBI" id="CHEBI:30013"/>
        <dbReference type="ChEBI" id="CHEBI:57683"/>
        <dbReference type="ChEBI" id="CHEBI:58211"/>
        <dbReference type="ChEBI" id="CHEBI:137323"/>
        <dbReference type="EC" id="2.4.1.109"/>
    </reaction>
</comment>
<comment type="similarity">
    <text evidence="3 14">Belongs to the glycosyltransferase 39 family.</text>
</comment>
<gene>
    <name evidence="17" type="ORF">SeLEV6574_g01413</name>
</gene>
<dbReference type="PANTHER" id="PTHR10050">
    <property type="entry name" value="DOLICHYL-PHOSPHATE-MANNOSE--PROTEIN MANNOSYLTRANSFERASE"/>
    <property type="match status" value="1"/>
</dbReference>
<keyword evidence="8" id="KW-0677">Repeat</keyword>
<keyword evidence="6 14" id="KW-0808">Transferase</keyword>
<dbReference type="InterPro" id="IPR003342">
    <property type="entry name" value="ArnT-like_N"/>
</dbReference>
<feature type="transmembrane region" description="Helical" evidence="14">
    <location>
        <begin position="253"/>
        <end position="273"/>
    </location>
</feature>
<feature type="transmembrane region" description="Helical" evidence="14">
    <location>
        <begin position="305"/>
        <end position="338"/>
    </location>
</feature>
<evidence type="ECO:0000259" key="16">
    <source>
        <dbReference type="PROSITE" id="PS50919"/>
    </source>
</evidence>
<feature type="domain" description="MIR" evidence="16">
    <location>
        <begin position="412"/>
        <end position="466"/>
    </location>
</feature>
<dbReference type="PANTHER" id="PTHR10050:SF46">
    <property type="entry name" value="PROTEIN O-MANNOSYL-TRANSFERASE 2"/>
    <property type="match status" value="1"/>
</dbReference>
<dbReference type="InterPro" id="IPR032421">
    <property type="entry name" value="PMT_4TMC"/>
</dbReference>
<evidence type="ECO:0000256" key="13">
    <source>
        <dbReference type="ARBA" id="ARBA00045102"/>
    </source>
</evidence>
<feature type="domain" description="MIR" evidence="16">
    <location>
        <begin position="480"/>
        <end position="537"/>
    </location>
</feature>
<dbReference type="Pfam" id="PF02366">
    <property type="entry name" value="PMT"/>
    <property type="match status" value="1"/>
</dbReference>
<proteinExistence type="inferred from homology"/>
<comment type="subcellular location">
    <subcellularLocation>
        <location evidence="1 14">Endoplasmic reticulum membrane</location>
        <topology evidence="1 14">Multi-pass membrane protein</topology>
    </subcellularLocation>
</comment>
<dbReference type="InterPro" id="IPR027005">
    <property type="entry name" value="PMT-like"/>
</dbReference>
<comment type="catalytic activity">
    <reaction evidence="13 14">
        <text>a di-trans,poly-cis-dolichyl beta-D-mannosyl phosphate + L-seryl-[protein] = 3-O-(alpha-D-mannosyl)-L-seryl-[protein] + a di-trans,poly-cis-dolichyl phosphate + H(+)</text>
        <dbReference type="Rhea" id="RHEA:17377"/>
        <dbReference type="Rhea" id="RHEA-COMP:9863"/>
        <dbReference type="Rhea" id="RHEA-COMP:13546"/>
        <dbReference type="Rhea" id="RHEA-COMP:19498"/>
        <dbReference type="Rhea" id="RHEA-COMP:19501"/>
        <dbReference type="ChEBI" id="CHEBI:15378"/>
        <dbReference type="ChEBI" id="CHEBI:29999"/>
        <dbReference type="ChEBI" id="CHEBI:57683"/>
        <dbReference type="ChEBI" id="CHEBI:58211"/>
        <dbReference type="ChEBI" id="CHEBI:137321"/>
        <dbReference type="EC" id="2.4.1.109"/>
    </reaction>
</comment>
<evidence type="ECO:0000313" key="17">
    <source>
        <dbReference type="EMBL" id="TPX49504.1"/>
    </source>
</evidence>
<comment type="function">
    <text evidence="14">Transfers mannose from Dol-P-mannose to Ser or Thr residues on proteins.</text>
</comment>
<dbReference type="GO" id="GO:0005789">
    <property type="term" value="C:endoplasmic reticulum membrane"/>
    <property type="evidence" value="ECO:0007669"/>
    <property type="project" value="UniProtKB-SubCell"/>
</dbReference>
<feature type="transmembrane region" description="Helical" evidence="14">
    <location>
        <begin position="180"/>
        <end position="201"/>
    </location>
</feature>
<dbReference type="AlphaFoldDB" id="A0A507DD26"/>
<dbReference type="OrthoDB" id="292747at2759"/>
<feature type="region of interest" description="Disordered" evidence="15">
    <location>
        <begin position="25"/>
        <end position="52"/>
    </location>
</feature>
<sequence>MLDNINPSELPVPAVQRSQHKWPFIPRPALLPPTETTSDHHPPHYQYSHQDQSMMISPPPSTAIALERETKFVWTMENGGLRKRQLNDRPTHGHDATNNASSRQLHHVYMADKTDKLSWRPAPPRGPPLGRLDTLDHILLGVLTIASLFTRLYKITWPKFVVWDEAHFGKFATHYLRREFYFDVHPPLGKILLALAGYLTGYDGSYEFDSGKDYPDSVNYVGMRVFCAICGAAIVPLAFMIGLELKMSRQAAFLLGVFALVECSFATISRFILLDSLLLMFTATSTYCLVRFRNEQTARPLTDSWWIWLFLLGINLGAVLSVKWVGLFVIALVGLHTIEELWEMLGDLNMPRRIYMKHWLARILCLIMVPTAIYMASFLIHFAILVRSGPGDAQMSSLFQAGLIGNDFDDNPLEIAYGSKITLKNNGHGGGLLHSHVQRYPSGSEQQQVTCYHHKDANNEWIVKKAWGAETAGETYVGEPEFVEDGHIVRLVHALTTRNLHSHVTHKAPVTTFDYEVSCYGNTTLGDKNDHWKVEIVNDVLVSHTKRVRSLTTRMRFRHVISGCLLRSHNVILPQWGFKQAEVVCQKEAEDRSPFNMWNVEKHINPRLPQLRGTRRPRSAFLHDFLHLNVAMWTSNNALVPDQDKERDILTSAPREWPLMSTGLRMVSWADDAIKYYLVGNPTTWLGSTIGLVVLVGLILVYVIRWRRQIRDFFPDELDDFVFAVQTGLLGWFLHYFPFWIMGRVTYLHHYFPALYFALISLAFAIDHITVRLISNGLTRTVIISIIGMIAVINFIYFAPLSFGFDVPSRQMKGRQWISSWNLVDS</sequence>
<evidence type="ECO:0000256" key="7">
    <source>
        <dbReference type="ARBA" id="ARBA00022692"/>
    </source>
</evidence>
<reference evidence="17 18" key="1">
    <citation type="journal article" date="2019" name="Sci. Rep.">
        <title>Comparative genomics of chytrid fungi reveal insights into the obligate biotrophic and pathogenic lifestyle of Synchytrium endobioticum.</title>
        <authorList>
            <person name="van de Vossenberg B.T.L.H."/>
            <person name="Warris S."/>
            <person name="Nguyen H.D.T."/>
            <person name="van Gent-Pelzer M.P.E."/>
            <person name="Joly D.L."/>
            <person name="van de Geest H.C."/>
            <person name="Bonants P.J.M."/>
            <person name="Smith D.S."/>
            <person name="Levesque C.A."/>
            <person name="van der Lee T.A.J."/>
        </authorList>
    </citation>
    <scope>NUCLEOTIDE SEQUENCE [LARGE SCALE GENOMIC DNA]</scope>
    <source>
        <strain evidence="17 18">LEV6574</strain>
    </source>
</reference>
<evidence type="ECO:0000256" key="11">
    <source>
        <dbReference type="ARBA" id="ARBA00023136"/>
    </source>
</evidence>
<feature type="transmembrane region" description="Helical" evidence="14">
    <location>
        <begin position="747"/>
        <end position="766"/>
    </location>
</feature>
<keyword evidence="5 14" id="KW-0328">Glycosyltransferase</keyword>
<name>A0A507DD26_9FUNG</name>
<dbReference type="PROSITE" id="PS50919">
    <property type="entry name" value="MIR"/>
    <property type="match status" value="3"/>
</dbReference>
<evidence type="ECO:0000256" key="1">
    <source>
        <dbReference type="ARBA" id="ARBA00004477"/>
    </source>
</evidence>
<protein>
    <recommendedName>
        <fullName evidence="4 14">Dolichyl-phosphate-mannose--protein mannosyltransferase</fullName>
        <ecNumber evidence="4 14">2.4.1.109</ecNumber>
    </recommendedName>
</protein>
<evidence type="ECO:0000256" key="4">
    <source>
        <dbReference type="ARBA" id="ARBA00012839"/>
    </source>
</evidence>
<feature type="transmembrane region" description="Helical" evidence="14">
    <location>
        <begin position="685"/>
        <end position="706"/>
    </location>
</feature>
<dbReference type="GO" id="GO:0004169">
    <property type="term" value="F:dolichyl-phosphate-mannose-protein mannosyltransferase activity"/>
    <property type="evidence" value="ECO:0007669"/>
    <property type="project" value="UniProtKB-UniRule"/>
</dbReference>
<keyword evidence="9 14" id="KW-0256">Endoplasmic reticulum</keyword>
<feature type="transmembrane region" description="Helical" evidence="14">
    <location>
        <begin position="359"/>
        <end position="386"/>
    </location>
</feature>
<evidence type="ECO:0000256" key="14">
    <source>
        <dbReference type="RuleBase" id="RU367007"/>
    </source>
</evidence>
<feature type="transmembrane region" description="Helical" evidence="14">
    <location>
        <begin position="718"/>
        <end position="741"/>
    </location>
</feature>
<keyword evidence="10 14" id="KW-1133">Transmembrane helix</keyword>
<evidence type="ECO:0000256" key="3">
    <source>
        <dbReference type="ARBA" id="ARBA00007222"/>
    </source>
</evidence>
<dbReference type="SUPFAM" id="SSF82109">
    <property type="entry name" value="MIR domain"/>
    <property type="match status" value="1"/>
</dbReference>
<dbReference type="InterPro" id="IPR036300">
    <property type="entry name" value="MIR_dom_sf"/>
</dbReference>
<dbReference type="Proteomes" id="UP000320475">
    <property type="component" value="Unassembled WGS sequence"/>
</dbReference>
<dbReference type="SMART" id="SM00472">
    <property type="entry name" value="MIR"/>
    <property type="match status" value="3"/>
</dbReference>
<dbReference type="InterPro" id="IPR016093">
    <property type="entry name" value="MIR_motif"/>
</dbReference>
<evidence type="ECO:0000256" key="8">
    <source>
        <dbReference type="ARBA" id="ARBA00022737"/>
    </source>
</evidence>
<comment type="caution">
    <text evidence="17">The sequence shown here is derived from an EMBL/GenBank/DDBJ whole genome shotgun (WGS) entry which is preliminary data.</text>
</comment>
<dbReference type="VEuPathDB" id="FungiDB:SeMB42_g04703"/>
<dbReference type="Gene3D" id="2.80.10.50">
    <property type="match status" value="1"/>
</dbReference>
<organism evidence="17 18">
    <name type="scientific">Synchytrium endobioticum</name>
    <dbReference type="NCBI Taxonomy" id="286115"/>
    <lineage>
        <taxon>Eukaryota</taxon>
        <taxon>Fungi</taxon>
        <taxon>Fungi incertae sedis</taxon>
        <taxon>Chytridiomycota</taxon>
        <taxon>Chytridiomycota incertae sedis</taxon>
        <taxon>Chytridiomycetes</taxon>
        <taxon>Synchytriales</taxon>
        <taxon>Synchytriaceae</taxon>
        <taxon>Synchytrium</taxon>
    </lineage>
</organism>
<evidence type="ECO:0000256" key="2">
    <source>
        <dbReference type="ARBA" id="ARBA00004922"/>
    </source>
</evidence>
<evidence type="ECO:0000256" key="6">
    <source>
        <dbReference type="ARBA" id="ARBA00022679"/>
    </source>
</evidence>
<feature type="transmembrane region" description="Helical" evidence="14">
    <location>
        <begin position="221"/>
        <end position="241"/>
    </location>
</feature>